<proteinExistence type="predicted"/>
<dbReference type="AlphaFoldDB" id="A0A917V489"/>
<dbReference type="EMBL" id="BMMF01000005">
    <property type="protein sequence ID" value="GGK34379.1"/>
    <property type="molecule type" value="Genomic_DNA"/>
</dbReference>
<feature type="compositionally biased region" description="Low complexity" evidence="1">
    <location>
        <begin position="146"/>
        <end position="164"/>
    </location>
</feature>
<feature type="compositionally biased region" description="Pro residues" evidence="1">
    <location>
        <begin position="237"/>
        <end position="246"/>
    </location>
</feature>
<evidence type="ECO:0000256" key="1">
    <source>
        <dbReference type="SAM" id="MobiDB-lite"/>
    </source>
</evidence>
<sequence length="382" mass="39805">MAILAVAVATPASAQAVSPDFDWGDDSSPFANDRECDDPRFVGPGMVGFSDEEHRGADATDCFLMFKRGRITLADGAGSDGAAAPRTVVGGIDYGDDTGRWANDGECDDPRFEGEGMAAVLVEEDRFKDASDCRRLVEAGSIALRAGESGGAPSRSAPAPAAAGDVDFGDDTGRWANDGECDDPRFEGEGMAAVLVEEDRLRDASDCRRLYEAGSIALRAGEGGAASAPATAVPTAPATPPPPVTPSGPVDFGDDTSRWANDGECDDPRFQGRGMAAVLLDEDAMRDASDCRRLYEEGAIDLVGRSRADVAPAAPAAPAAPPASSTAGIDFGDDSSRWANDGECDDPRFDGEGMAIAPQGEDTMRDATDCRNLLAEGRIELR</sequence>
<feature type="region of interest" description="Disordered" evidence="1">
    <location>
        <begin position="313"/>
        <end position="364"/>
    </location>
</feature>
<evidence type="ECO:0000313" key="2">
    <source>
        <dbReference type="EMBL" id="GGK34379.1"/>
    </source>
</evidence>
<organism evidence="2 3">
    <name type="scientific">Salinarimonas ramus</name>
    <dbReference type="NCBI Taxonomy" id="690164"/>
    <lineage>
        <taxon>Bacteria</taxon>
        <taxon>Pseudomonadati</taxon>
        <taxon>Pseudomonadota</taxon>
        <taxon>Alphaproteobacteria</taxon>
        <taxon>Hyphomicrobiales</taxon>
        <taxon>Salinarimonadaceae</taxon>
        <taxon>Salinarimonas</taxon>
    </lineage>
</organism>
<feature type="region of interest" description="Disordered" evidence="1">
    <location>
        <begin position="146"/>
        <end position="168"/>
    </location>
</feature>
<accession>A0A917V489</accession>
<name>A0A917V489_9HYPH</name>
<feature type="compositionally biased region" description="Low complexity" evidence="1">
    <location>
        <begin position="227"/>
        <end position="236"/>
    </location>
</feature>
<evidence type="ECO:0000313" key="3">
    <source>
        <dbReference type="Proteomes" id="UP000600449"/>
    </source>
</evidence>
<protein>
    <submittedName>
        <fullName evidence="2">Uncharacterized protein</fullName>
    </submittedName>
</protein>
<feature type="region of interest" description="Disordered" evidence="1">
    <location>
        <begin position="227"/>
        <end position="247"/>
    </location>
</feature>
<keyword evidence="3" id="KW-1185">Reference proteome</keyword>
<reference evidence="2 3" key="1">
    <citation type="journal article" date="2014" name="Int. J. Syst. Evol. Microbiol.">
        <title>Complete genome sequence of Corynebacterium casei LMG S-19264T (=DSM 44701T), isolated from a smear-ripened cheese.</title>
        <authorList>
            <consortium name="US DOE Joint Genome Institute (JGI-PGF)"/>
            <person name="Walter F."/>
            <person name="Albersmeier A."/>
            <person name="Kalinowski J."/>
            <person name="Ruckert C."/>
        </authorList>
    </citation>
    <scope>NUCLEOTIDE SEQUENCE [LARGE SCALE GENOMIC DNA]</scope>
    <source>
        <strain evidence="2 3">CGMCC 1.9161</strain>
    </source>
</reference>
<dbReference type="Proteomes" id="UP000600449">
    <property type="component" value="Unassembled WGS sequence"/>
</dbReference>
<comment type="caution">
    <text evidence="2">The sequence shown here is derived from an EMBL/GenBank/DDBJ whole genome shotgun (WGS) entry which is preliminary data.</text>
</comment>
<gene>
    <name evidence="2" type="ORF">GCM10011322_21410</name>
</gene>